<accession>A0A2A8D1F9</accession>
<dbReference type="EMBL" id="PDEQ01000001">
    <property type="protein sequence ID" value="PEN14746.1"/>
    <property type="molecule type" value="Genomic_DNA"/>
</dbReference>
<dbReference type="RefSeq" id="WP_098073640.1">
    <property type="nucleotide sequence ID" value="NZ_PDEQ01000001.1"/>
</dbReference>
<comment type="caution">
    <text evidence="1">The sequence shown here is derived from an EMBL/GenBank/DDBJ whole genome shotgun (WGS) entry which is preliminary data.</text>
</comment>
<dbReference type="InterPro" id="IPR021428">
    <property type="entry name" value="DUF3078"/>
</dbReference>
<evidence type="ECO:0000313" key="1">
    <source>
        <dbReference type="EMBL" id="PEN14746.1"/>
    </source>
</evidence>
<organism evidence="1 2">
    <name type="scientific">Longibacter salinarum</name>
    <dbReference type="NCBI Taxonomy" id="1850348"/>
    <lineage>
        <taxon>Bacteria</taxon>
        <taxon>Pseudomonadati</taxon>
        <taxon>Rhodothermota</taxon>
        <taxon>Rhodothermia</taxon>
        <taxon>Rhodothermales</taxon>
        <taxon>Salisaetaceae</taxon>
        <taxon>Longibacter</taxon>
    </lineage>
</organism>
<evidence type="ECO:0008006" key="3">
    <source>
        <dbReference type="Google" id="ProtNLM"/>
    </source>
</evidence>
<sequence length="323" mass="36025">MTGSHPAQLRFSHLPVVALLVGLIALLVSVAPVQAQEDTSSDSLGVWTTDLSGKLSGSQAAYSNWQEGGVNSLAFTTSLDGTFERRGRHWIQRHQARFGFGILRQDFDQDDKSEVRKADDLIRLESTLRYQGNGFFRIFNPTIAGNVRTQFAKGFAFAGQDNPYPDSNPLGGEIPDGERRLVSKFLAPAFITESIGLTYEPATWVQMRFAFASKQTVVVEDQLKVLYDVDIDKAARVEAGAEYAVDVNRKLSDDIRYKSNLNTFFSFNQTEDPPDVLWGNVLQLKVNDYISTELEVTLLFDKNVDDRVQLKEVLSVGVSFNVL</sequence>
<dbReference type="Proteomes" id="UP000220102">
    <property type="component" value="Unassembled WGS sequence"/>
</dbReference>
<gene>
    <name evidence="1" type="ORF">CRI94_00160</name>
</gene>
<reference evidence="1 2" key="1">
    <citation type="submission" date="2017-10" db="EMBL/GenBank/DDBJ databases">
        <title>Draft genome of Longibacter Salinarum.</title>
        <authorList>
            <person name="Goh K.M."/>
            <person name="Shamsir M.S."/>
            <person name="Lim S.W."/>
        </authorList>
    </citation>
    <scope>NUCLEOTIDE SEQUENCE [LARGE SCALE GENOMIC DNA]</scope>
    <source>
        <strain evidence="1 2">KCTC 52045</strain>
    </source>
</reference>
<keyword evidence="2" id="KW-1185">Reference proteome</keyword>
<dbReference type="Pfam" id="PF11276">
    <property type="entry name" value="DUF3078"/>
    <property type="match status" value="1"/>
</dbReference>
<dbReference type="OrthoDB" id="1495718at2"/>
<protein>
    <recommendedName>
        <fullName evidence="3">DUF3078 domain-containing protein</fullName>
    </recommendedName>
</protein>
<proteinExistence type="predicted"/>
<evidence type="ECO:0000313" key="2">
    <source>
        <dbReference type="Proteomes" id="UP000220102"/>
    </source>
</evidence>
<name>A0A2A8D1F9_9BACT</name>
<dbReference type="AlphaFoldDB" id="A0A2A8D1F9"/>